<dbReference type="Gene3D" id="3.30.300.160">
    <property type="entry name" value="Type II secretion system, protein E, N-terminal domain"/>
    <property type="match status" value="1"/>
</dbReference>
<dbReference type="InterPro" id="IPR037257">
    <property type="entry name" value="T2SS_E_N_sf"/>
</dbReference>
<accession>A0A0S7YHZ8</accession>
<dbReference type="Proteomes" id="UP000051012">
    <property type="component" value="Unassembled WGS sequence"/>
</dbReference>
<reference evidence="2 3" key="1">
    <citation type="journal article" date="2015" name="Microbiome">
        <title>Genomic resolution of linkages in carbon, nitrogen, and sulfur cycling among widespread estuary sediment bacteria.</title>
        <authorList>
            <person name="Baker B.J."/>
            <person name="Lazar C.S."/>
            <person name="Teske A.P."/>
            <person name="Dick G.J."/>
        </authorList>
    </citation>
    <scope>NUCLEOTIDE SEQUENCE [LARGE SCALE GENOMIC DNA]</scope>
    <source>
        <strain evidence="2">DG_78</strain>
    </source>
</reference>
<dbReference type="EMBL" id="LJNI01000006">
    <property type="protein sequence ID" value="KPJ74381.1"/>
    <property type="molecule type" value="Genomic_DNA"/>
</dbReference>
<protein>
    <recommendedName>
        <fullName evidence="1">Type II secretion system protein GspE N-terminal domain-containing protein</fullName>
    </recommendedName>
</protein>
<gene>
    <name evidence="2" type="ORF">AMJ52_00885</name>
</gene>
<evidence type="ECO:0000313" key="2">
    <source>
        <dbReference type="EMBL" id="KPJ74381.1"/>
    </source>
</evidence>
<dbReference type="AlphaFoldDB" id="A0A0S7YHZ8"/>
<organism evidence="2 3">
    <name type="scientific">candidate division TA06 bacterium DG_78</name>
    <dbReference type="NCBI Taxonomy" id="1703772"/>
    <lineage>
        <taxon>Bacteria</taxon>
        <taxon>Bacteria division TA06</taxon>
    </lineage>
</organism>
<dbReference type="InterPro" id="IPR007831">
    <property type="entry name" value="T2SS_GspE_N"/>
</dbReference>
<comment type="caution">
    <text evidence="2">The sequence shown here is derived from an EMBL/GenBank/DDBJ whole genome shotgun (WGS) entry which is preliminary data.</text>
</comment>
<dbReference type="SUPFAM" id="SSF160246">
    <property type="entry name" value="EspE N-terminal domain-like"/>
    <property type="match status" value="1"/>
</dbReference>
<dbReference type="Pfam" id="PF05157">
    <property type="entry name" value="MshEN"/>
    <property type="match status" value="1"/>
</dbReference>
<evidence type="ECO:0000259" key="1">
    <source>
        <dbReference type="Pfam" id="PF05157"/>
    </source>
</evidence>
<feature type="domain" description="Type II secretion system protein GspE N-terminal" evidence="1">
    <location>
        <begin position="58"/>
        <end position="140"/>
    </location>
</feature>
<name>A0A0S7YHZ8_UNCT6</name>
<sequence length="150" mass="17375">MAARIGELLVKKGVVIGEQVEEALEIQKEKKMRLGEILVELGYINSRDLTRMLCEQTNMPYMELQSKMLDLSIVNSFPMRFLYKNNIIPLYEIDEVLYVATGDPTNRNIVNKLQEFTNKEIVLFGAEPEQIAELLNKYLTTDPKHRKVKK</sequence>
<proteinExistence type="predicted"/>
<evidence type="ECO:0000313" key="3">
    <source>
        <dbReference type="Proteomes" id="UP000051012"/>
    </source>
</evidence>